<dbReference type="Gene3D" id="3.20.20.140">
    <property type="entry name" value="Metal-dependent hydrolases"/>
    <property type="match status" value="1"/>
</dbReference>
<sequence>MRRVLARYTRNDVLPRIEVDPESFAVTVDDVHATVPPVRHLPLTQLYFFT</sequence>
<protein>
    <submittedName>
        <fullName evidence="1">Uncharacterized protein</fullName>
    </submittedName>
</protein>
<dbReference type="Proteomes" id="UP001332243">
    <property type="component" value="Unassembled WGS sequence"/>
</dbReference>
<gene>
    <name evidence="1" type="ORF">V1633_36440</name>
</gene>
<dbReference type="RefSeq" id="WP_331218745.1">
    <property type="nucleotide sequence ID" value="NZ_JAZGQK010000047.1"/>
</dbReference>
<evidence type="ECO:0000313" key="1">
    <source>
        <dbReference type="EMBL" id="MEE6263952.1"/>
    </source>
</evidence>
<dbReference type="SUPFAM" id="SSF51556">
    <property type="entry name" value="Metallo-dependent hydrolases"/>
    <property type="match status" value="1"/>
</dbReference>
<reference evidence="1 2" key="1">
    <citation type="submission" date="2024-01" db="EMBL/GenBank/DDBJ databases">
        <title>Genome insights into Plantactinospora sonchi sp. nov.</title>
        <authorList>
            <person name="Wang L."/>
        </authorList>
    </citation>
    <scope>NUCLEOTIDE SEQUENCE [LARGE SCALE GENOMIC DNA]</scope>
    <source>
        <strain evidence="1 2">NEAU-QY2</strain>
    </source>
</reference>
<accession>A0ABU7S569</accession>
<dbReference type="EMBL" id="JAZGQK010000047">
    <property type="protein sequence ID" value="MEE6263952.1"/>
    <property type="molecule type" value="Genomic_DNA"/>
</dbReference>
<dbReference type="InterPro" id="IPR032466">
    <property type="entry name" value="Metal_Hydrolase"/>
</dbReference>
<keyword evidence="2" id="KW-1185">Reference proteome</keyword>
<name>A0ABU7S569_9ACTN</name>
<organism evidence="1 2">
    <name type="scientific">Plantactinospora sonchi</name>
    <dbReference type="NCBI Taxonomy" id="1544735"/>
    <lineage>
        <taxon>Bacteria</taxon>
        <taxon>Bacillati</taxon>
        <taxon>Actinomycetota</taxon>
        <taxon>Actinomycetes</taxon>
        <taxon>Micromonosporales</taxon>
        <taxon>Micromonosporaceae</taxon>
        <taxon>Plantactinospora</taxon>
    </lineage>
</organism>
<comment type="caution">
    <text evidence="1">The sequence shown here is derived from an EMBL/GenBank/DDBJ whole genome shotgun (WGS) entry which is preliminary data.</text>
</comment>
<proteinExistence type="predicted"/>
<evidence type="ECO:0000313" key="2">
    <source>
        <dbReference type="Proteomes" id="UP001332243"/>
    </source>
</evidence>